<sequence length="769" mass="80767">MVTTVEAIEKASKYNINWLGSVREAVYKLRDAQASSKASPFNLQNFFQSFVATGFSVAALGVSIRSLGNSSKSLEISQNTWARNLEKDENPGKFKSIEEAKYKLAQEIKEEWEKQKASLQTSGASGGQAQAGQAPGQGVGNSVVATVVAEIKGKEAELVAAINSALTSKDIGKGVAEKMATKIKGDFTANATIVGKLRDGINDAITKVNDVGSGLAEKIAQKIAEEFPRQQSKIAEGISKVIGFVGNDKTLLQKSNDVGQAIMLQVARSISQDGSKAGQAMVKGINGGLKSVSDNVENSGRQAAGWLVAGFNTELEARKARLGTTLDQKLRAAFNSAANSVRGAGTKIAQNIVSGLTLGIGEGRQRVARSALKLADSVIDAVRRQLQEKSPSRVMMRSGHNIGDGLAQGMDQRQAKVKSSAKRLANVQSSLIGSKPAATKAGRQIGDALASGISSSRGKVASAMRSVTQPVASGAKSAATGMKPLQTEMQKTANEATKSGKKVGDASKGMKGLGPAGKLAGGGLRAVGAGFNAATGPAGLILTLLSPFIAMLIDSVTKSKTFKKIVSGAMSGVSASIKWIKKAASGVWNWIKKNWPLLLGILLGPFGYAIGKIIQNWDKVKAKLGEVWDALKNGVKAPINAVIDAWNSLDFSISIKIPSWVPGVGGKGFSISDLFPDIPRLAEGGLVRNRPGGTLALIGEGGEDELVVPLSRLSHVIAPSSRGLARPSPGEARGRRYEFHFHGSVKDPEETSRQFAAKLRAWEVLNAVR</sequence>
<feature type="compositionally biased region" description="Low complexity" evidence="1">
    <location>
        <begin position="117"/>
        <end position="136"/>
    </location>
</feature>
<dbReference type="Proteomes" id="UP000256661">
    <property type="component" value="Unassembled WGS sequence"/>
</dbReference>
<protein>
    <submittedName>
        <fullName evidence="2">Phage-related minor tail protein</fullName>
    </submittedName>
</protein>
<evidence type="ECO:0000256" key="1">
    <source>
        <dbReference type="SAM" id="MobiDB-lite"/>
    </source>
</evidence>
<dbReference type="AlphaFoldDB" id="A0A3D9SR92"/>
<comment type="caution">
    <text evidence="2">The sequence shown here is derived from an EMBL/GenBank/DDBJ whole genome shotgun (WGS) entry which is preliminary data.</text>
</comment>
<accession>A0A3D9SR92</accession>
<feature type="region of interest" description="Disordered" evidence="1">
    <location>
        <begin position="115"/>
        <end position="138"/>
    </location>
</feature>
<reference evidence="2 3" key="1">
    <citation type="submission" date="2018-08" db="EMBL/GenBank/DDBJ databases">
        <title>Sequencing the genomes of 1000 actinobacteria strains.</title>
        <authorList>
            <person name="Klenk H.-P."/>
        </authorList>
    </citation>
    <scope>NUCLEOTIDE SEQUENCE [LARGE SCALE GENOMIC DNA]</scope>
    <source>
        <strain evidence="2 3">DSM 43927</strain>
    </source>
</reference>
<dbReference type="EMBL" id="QTTT01000001">
    <property type="protein sequence ID" value="REE95154.1"/>
    <property type="molecule type" value="Genomic_DNA"/>
</dbReference>
<evidence type="ECO:0000313" key="2">
    <source>
        <dbReference type="EMBL" id="REE95154.1"/>
    </source>
</evidence>
<proteinExistence type="predicted"/>
<name>A0A3D9SR92_9ACTN</name>
<organism evidence="2 3">
    <name type="scientific">Thermomonospora umbrina</name>
    <dbReference type="NCBI Taxonomy" id="111806"/>
    <lineage>
        <taxon>Bacteria</taxon>
        <taxon>Bacillati</taxon>
        <taxon>Actinomycetota</taxon>
        <taxon>Actinomycetes</taxon>
        <taxon>Streptosporangiales</taxon>
        <taxon>Thermomonosporaceae</taxon>
        <taxon>Thermomonospora</taxon>
    </lineage>
</organism>
<evidence type="ECO:0000313" key="3">
    <source>
        <dbReference type="Proteomes" id="UP000256661"/>
    </source>
</evidence>
<keyword evidence="3" id="KW-1185">Reference proteome</keyword>
<gene>
    <name evidence="2" type="ORF">DFJ69_0536</name>
</gene>